<organism evidence="2 3">
    <name type="scientific">Lusitaniella coriacea LEGE 07157</name>
    <dbReference type="NCBI Taxonomy" id="945747"/>
    <lineage>
        <taxon>Bacteria</taxon>
        <taxon>Bacillati</taxon>
        <taxon>Cyanobacteriota</taxon>
        <taxon>Cyanophyceae</taxon>
        <taxon>Spirulinales</taxon>
        <taxon>Lusitaniellaceae</taxon>
        <taxon>Lusitaniella</taxon>
    </lineage>
</organism>
<evidence type="ECO:0000256" key="1">
    <source>
        <dbReference type="SAM" id="MobiDB-lite"/>
    </source>
</evidence>
<gene>
    <name evidence="2" type="ORF">IQ249_24765</name>
</gene>
<accession>A0A8J7E280</accession>
<sequence length="678" mass="77194">MVRLSKKGATFFQRKKVPKQRFPGKNTLKKANEVRRQLPGAADVLPGLESKGRGFYGSPNRPVSPYDCENYPDSLLCGGQPFSAVPIGIEIGVVADGCNLGVNVEGTLGFTKLPPFQLVYRKKKCRKKPHQGRKSIPRKGKVLGFPPVRGIITLFYSKNFTSVLHEYRHSRDYYPFYQMWEEYEGVYDGYQFNTTQAGVADNGSGLYSTYYYGNIVAHGYSIKGTSSISFRALGEPEIPNRPNADYTHTTDLDYELIFSRQHTSESFPGVTDLKVYDEGSIEGGESAVNGIKGDAGQIYKYLLELAERDGGNTNYYTSERDGEEFSIYEENHFWVTDIVVQGVFREKQPIPRAIADSPPPPPPEEEEDDMGCCKSNRRIIKKQKDLNKCLLEIKRELKDFRAEIGWEATEVPLSLLTNKGKQPQQIILNTMYEFLGWQVQALDGILGEFEIPIEIKDAEPNKDGDQTQIVRLPNIAEAIAEIYGLLFNTYYNSEVVLNSSVRTLLEVGSDKQLTVKNNYMLTALIEYLGFRTKEKREKVPFTFDPIGENKKFDQLLRETDLDVSVLEYEPTNKKAESNLQDTLFDLLQSAAIIRAVFAKRVDPDNVNESMKEQLKSIQENLDRLAREDEDWRVWLEKTEIGFADNPKVSNKQYPYGRSYENRPRLRDLTENPAELEND</sequence>
<dbReference type="AlphaFoldDB" id="A0A8J7E280"/>
<evidence type="ECO:0000313" key="3">
    <source>
        <dbReference type="Proteomes" id="UP000654482"/>
    </source>
</evidence>
<reference evidence="2" key="1">
    <citation type="submission" date="2020-10" db="EMBL/GenBank/DDBJ databases">
        <authorList>
            <person name="Castelo-Branco R."/>
            <person name="Eusebio N."/>
            <person name="Adriana R."/>
            <person name="Vieira A."/>
            <person name="Brugerolle De Fraissinette N."/>
            <person name="Rezende De Castro R."/>
            <person name="Schneider M.P."/>
            <person name="Vasconcelos V."/>
            <person name="Leao P.N."/>
        </authorList>
    </citation>
    <scope>NUCLEOTIDE SEQUENCE</scope>
    <source>
        <strain evidence="2">LEGE 07157</strain>
    </source>
</reference>
<dbReference type="RefSeq" id="WP_194032167.1">
    <property type="nucleotide sequence ID" value="NZ_JADEWZ010000077.1"/>
</dbReference>
<proteinExistence type="predicted"/>
<name>A0A8J7E280_9CYAN</name>
<comment type="caution">
    <text evidence="2">The sequence shown here is derived from an EMBL/GenBank/DDBJ whole genome shotgun (WGS) entry which is preliminary data.</text>
</comment>
<protein>
    <submittedName>
        <fullName evidence="2">Uncharacterized protein</fullName>
    </submittedName>
</protein>
<dbReference type="EMBL" id="JADEWZ010000077">
    <property type="protein sequence ID" value="MBE9119073.1"/>
    <property type="molecule type" value="Genomic_DNA"/>
</dbReference>
<feature type="region of interest" description="Disordered" evidence="1">
    <location>
        <begin position="645"/>
        <end position="678"/>
    </location>
</feature>
<keyword evidence="3" id="KW-1185">Reference proteome</keyword>
<dbReference type="Proteomes" id="UP000654482">
    <property type="component" value="Unassembled WGS sequence"/>
</dbReference>
<feature type="region of interest" description="Disordered" evidence="1">
    <location>
        <begin position="351"/>
        <end position="371"/>
    </location>
</feature>
<evidence type="ECO:0000313" key="2">
    <source>
        <dbReference type="EMBL" id="MBE9119073.1"/>
    </source>
</evidence>
<feature type="compositionally biased region" description="Basic and acidic residues" evidence="1">
    <location>
        <begin position="659"/>
        <end position="669"/>
    </location>
</feature>